<dbReference type="GO" id="GO:0006434">
    <property type="term" value="P:seryl-tRNA aminoacylation"/>
    <property type="evidence" value="ECO:0007669"/>
    <property type="project" value="InterPro"/>
</dbReference>
<dbReference type="Gramene" id="VVA16616">
    <property type="protein sequence ID" value="VVA16616"/>
    <property type="gene ID" value="Prudul26B020198"/>
</dbReference>
<dbReference type="Pfam" id="PF00587">
    <property type="entry name" value="tRNA-synt_2b"/>
    <property type="match status" value="1"/>
</dbReference>
<name>A0A5E4EMG5_PRUDU</name>
<dbReference type="EMBL" id="CABIKO010000020">
    <property type="protein sequence ID" value="VVA16616.1"/>
    <property type="molecule type" value="Genomic_DNA"/>
</dbReference>
<dbReference type="InParanoid" id="A0A5E4EMG5"/>
<dbReference type="Proteomes" id="UP000327085">
    <property type="component" value="Chromosome 4"/>
</dbReference>
<dbReference type="InterPro" id="IPR002317">
    <property type="entry name" value="Ser-tRNA-ligase_type_1"/>
</dbReference>
<feature type="region of interest" description="Disordered" evidence="1">
    <location>
        <begin position="170"/>
        <end position="189"/>
    </location>
</feature>
<feature type="domain" description="Aminoacyl-tRNA synthetase class II (G/ P/ S/T)" evidence="2">
    <location>
        <begin position="63"/>
        <end position="124"/>
    </location>
</feature>
<dbReference type="GO" id="GO:0005524">
    <property type="term" value="F:ATP binding"/>
    <property type="evidence" value="ECO:0007669"/>
    <property type="project" value="InterPro"/>
</dbReference>
<dbReference type="PANTHER" id="PTHR11778">
    <property type="entry name" value="SERYL-TRNA SYNTHETASE"/>
    <property type="match status" value="1"/>
</dbReference>
<evidence type="ECO:0000313" key="3">
    <source>
        <dbReference type="EMBL" id="VVA16616.1"/>
    </source>
</evidence>
<dbReference type="AlphaFoldDB" id="A0A5E4EMG5"/>
<gene>
    <name evidence="3" type="ORF">ALMOND_2B020198</name>
</gene>
<evidence type="ECO:0000313" key="4">
    <source>
        <dbReference type="Proteomes" id="UP000327085"/>
    </source>
</evidence>
<dbReference type="SUPFAM" id="SSF55681">
    <property type="entry name" value="Class II aaRS and biotin synthetases"/>
    <property type="match status" value="1"/>
</dbReference>
<dbReference type="Gene3D" id="3.30.930.10">
    <property type="entry name" value="Bira Bifunctional Protein, Domain 2"/>
    <property type="match status" value="1"/>
</dbReference>
<dbReference type="InterPro" id="IPR045864">
    <property type="entry name" value="aa-tRNA-synth_II/BPL/LPL"/>
</dbReference>
<keyword evidence="3" id="KW-0436">Ligase</keyword>
<reference evidence="4" key="1">
    <citation type="journal article" date="2020" name="Plant J.">
        <title>Transposons played a major role in the diversification between the closely related almond and peach genomes: results from the almond genome sequence.</title>
        <authorList>
            <person name="Alioto T."/>
            <person name="Alexiou K.G."/>
            <person name="Bardil A."/>
            <person name="Barteri F."/>
            <person name="Castanera R."/>
            <person name="Cruz F."/>
            <person name="Dhingra A."/>
            <person name="Duval H."/>
            <person name="Fernandez I Marti A."/>
            <person name="Frias L."/>
            <person name="Galan B."/>
            <person name="Garcia J.L."/>
            <person name="Howad W."/>
            <person name="Gomez-Garrido J."/>
            <person name="Gut M."/>
            <person name="Julca I."/>
            <person name="Morata J."/>
            <person name="Puigdomenech P."/>
            <person name="Ribeca P."/>
            <person name="Rubio Cabetas M.J."/>
            <person name="Vlasova A."/>
            <person name="Wirthensohn M."/>
            <person name="Garcia-Mas J."/>
            <person name="Gabaldon T."/>
            <person name="Casacuberta J.M."/>
            <person name="Arus P."/>
        </authorList>
    </citation>
    <scope>NUCLEOTIDE SEQUENCE [LARGE SCALE GENOMIC DNA]</scope>
    <source>
        <strain evidence="4">cv. Texas</strain>
    </source>
</reference>
<protein>
    <submittedName>
        <fullName evidence="3">PREDICTED: serine--tRNA ligase</fullName>
    </submittedName>
</protein>
<dbReference type="InterPro" id="IPR002314">
    <property type="entry name" value="aa-tRNA-synt_IIb"/>
</dbReference>
<proteinExistence type="predicted"/>
<organism evidence="3 4">
    <name type="scientific">Prunus dulcis</name>
    <name type="common">Almond</name>
    <name type="synonym">Amygdalus dulcis</name>
    <dbReference type="NCBI Taxonomy" id="3755"/>
    <lineage>
        <taxon>Eukaryota</taxon>
        <taxon>Viridiplantae</taxon>
        <taxon>Streptophyta</taxon>
        <taxon>Embryophyta</taxon>
        <taxon>Tracheophyta</taxon>
        <taxon>Spermatophyta</taxon>
        <taxon>Magnoliopsida</taxon>
        <taxon>eudicotyledons</taxon>
        <taxon>Gunneridae</taxon>
        <taxon>Pentapetalae</taxon>
        <taxon>rosids</taxon>
        <taxon>fabids</taxon>
        <taxon>Rosales</taxon>
        <taxon>Rosaceae</taxon>
        <taxon>Amygdaloideae</taxon>
        <taxon>Amygdaleae</taxon>
        <taxon>Prunus</taxon>
    </lineage>
</organism>
<accession>A0A5E4EMG5</accession>
<dbReference type="GO" id="GO:0004828">
    <property type="term" value="F:serine-tRNA ligase activity"/>
    <property type="evidence" value="ECO:0007669"/>
    <property type="project" value="InterPro"/>
</dbReference>
<sequence>MLDINLFREDKGNNPKIISDSQQRRFKGVEIVDEGHSARQRMASAVQQDQQASFSAQDDKIVEDDKYRIATAEQALCACYMNDWIHPSQLPLRYAGYSSCFRKEAGSHGRDTSGIFRVLEFEMNSFLTLPYRVVAIVSGALPQQQTSMIWKHGSLHLRLTESWSLVQTEMSKDKRSSDPITMDGPEKEAPNIGLGLSLLDWPLDESPFTSCPDPTTHLA</sequence>
<evidence type="ECO:0000259" key="2">
    <source>
        <dbReference type="Pfam" id="PF00587"/>
    </source>
</evidence>
<evidence type="ECO:0000256" key="1">
    <source>
        <dbReference type="SAM" id="MobiDB-lite"/>
    </source>
</evidence>